<dbReference type="RefSeq" id="WP_097115237.1">
    <property type="nucleotide sequence ID" value="NZ_CP083931.1"/>
</dbReference>
<dbReference type="Proteomes" id="UP000219669">
    <property type="component" value="Unassembled WGS sequence"/>
</dbReference>
<dbReference type="AlphaFoldDB" id="A0A286ESB3"/>
<evidence type="ECO:0000313" key="2">
    <source>
        <dbReference type="EMBL" id="SOD73822.1"/>
    </source>
</evidence>
<accession>A0A286ESB3</accession>
<dbReference type="Pfam" id="PF13460">
    <property type="entry name" value="NAD_binding_10"/>
    <property type="match status" value="1"/>
</dbReference>
<dbReference type="Gene3D" id="3.40.50.720">
    <property type="entry name" value="NAD(P)-binding Rossmann-like Domain"/>
    <property type="match status" value="1"/>
</dbReference>
<evidence type="ECO:0000259" key="1">
    <source>
        <dbReference type="Pfam" id="PF13460"/>
    </source>
</evidence>
<keyword evidence="3" id="KW-1185">Reference proteome</keyword>
<reference evidence="2 3" key="1">
    <citation type="submission" date="2017-09" db="EMBL/GenBank/DDBJ databases">
        <authorList>
            <person name="Ehlers B."/>
            <person name="Leendertz F.H."/>
        </authorList>
    </citation>
    <scope>NUCLEOTIDE SEQUENCE [LARGE SCALE GENOMIC DNA]</scope>
    <source>
        <strain evidence="2 3">DSM 16848</strain>
    </source>
</reference>
<feature type="domain" description="NAD(P)-binding" evidence="1">
    <location>
        <begin position="8"/>
        <end position="178"/>
    </location>
</feature>
<dbReference type="OrthoDB" id="9803892at2"/>
<gene>
    <name evidence="2" type="ORF">SAMN02746062_02299</name>
</gene>
<proteinExistence type="predicted"/>
<dbReference type="InterPro" id="IPR036291">
    <property type="entry name" value="NAD(P)-bd_dom_sf"/>
</dbReference>
<organism evidence="2 3">
    <name type="scientific">Alysiella filiformis DSM 16848</name>
    <dbReference type="NCBI Taxonomy" id="1120981"/>
    <lineage>
        <taxon>Bacteria</taxon>
        <taxon>Pseudomonadati</taxon>
        <taxon>Pseudomonadota</taxon>
        <taxon>Betaproteobacteria</taxon>
        <taxon>Neisseriales</taxon>
        <taxon>Neisseriaceae</taxon>
        <taxon>Alysiella</taxon>
    </lineage>
</organism>
<dbReference type="PANTHER" id="PTHR43355">
    <property type="entry name" value="FLAVIN REDUCTASE (NADPH)"/>
    <property type="match status" value="1"/>
</dbReference>
<evidence type="ECO:0000313" key="3">
    <source>
        <dbReference type="Proteomes" id="UP000219669"/>
    </source>
</evidence>
<dbReference type="EMBL" id="OCNF01000036">
    <property type="protein sequence ID" value="SOD73822.1"/>
    <property type="molecule type" value="Genomic_DNA"/>
</dbReference>
<dbReference type="GO" id="GO:0004074">
    <property type="term" value="F:biliverdin reductase [NAD(P)H] activity"/>
    <property type="evidence" value="ECO:0007669"/>
    <property type="project" value="TreeGrafter"/>
</dbReference>
<dbReference type="InterPro" id="IPR051606">
    <property type="entry name" value="Polyketide_Oxido-like"/>
</dbReference>
<dbReference type="InterPro" id="IPR016040">
    <property type="entry name" value="NAD(P)-bd_dom"/>
</dbReference>
<protein>
    <submittedName>
        <fullName evidence="2">NAD(P)H-binding</fullName>
    </submittedName>
</protein>
<sequence length="191" mass="21094">MKRILMLGASGSLAQVVIPRLLENPHHQLTLFVRNKNSVQQFADRATVIEGDVLDLDALNTAMRGQDYVYAGLSGSLEPMAQNVVEAVQENEVKHLIWISSMGIYNETGENHGSILDPYKKSAQIIENSTISYTIIRPAWFDNGTMDYVLTQKGEAFKGRAVSRASIADLIGKIFDNPNAFKQQSIGIGRV</sequence>
<name>A0A286ESB3_9NEIS</name>
<dbReference type="SUPFAM" id="SSF51735">
    <property type="entry name" value="NAD(P)-binding Rossmann-fold domains"/>
    <property type="match status" value="1"/>
</dbReference>
<dbReference type="GO" id="GO:0042602">
    <property type="term" value="F:riboflavin reductase (NADPH) activity"/>
    <property type="evidence" value="ECO:0007669"/>
    <property type="project" value="TreeGrafter"/>
</dbReference>
<dbReference type="PANTHER" id="PTHR43355:SF2">
    <property type="entry name" value="FLAVIN REDUCTASE (NADPH)"/>
    <property type="match status" value="1"/>
</dbReference>